<reference evidence="7 8" key="1">
    <citation type="submission" date="2024-05" db="EMBL/GenBank/DDBJ databases">
        <authorList>
            <person name="Wallberg A."/>
        </authorList>
    </citation>
    <scope>NUCLEOTIDE SEQUENCE [LARGE SCALE GENOMIC DNA]</scope>
</reference>
<dbReference type="InterPro" id="IPR013520">
    <property type="entry name" value="Ribonucl_H"/>
</dbReference>
<dbReference type="Gene3D" id="3.30.420.10">
    <property type="entry name" value="Ribonuclease H-like superfamily/Ribonuclease H"/>
    <property type="match status" value="1"/>
</dbReference>
<organism evidence="7 8">
    <name type="scientific">Meganyctiphanes norvegica</name>
    <name type="common">Northern krill</name>
    <name type="synonym">Thysanopoda norvegica</name>
    <dbReference type="NCBI Taxonomy" id="48144"/>
    <lineage>
        <taxon>Eukaryota</taxon>
        <taxon>Metazoa</taxon>
        <taxon>Ecdysozoa</taxon>
        <taxon>Arthropoda</taxon>
        <taxon>Crustacea</taxon>
        <taxon>Multicrustacea</taxon>
        <taxon>Malacostraca</taxon>
        <taxon>Eumalacostraca</taxon>
        <taxon>Eucarida</taxon>
        <taxon>Euphausiacea</taxon>
        <taxon>Euphausiidae</taxon>
        <taxon>Meganyctiphanes</taxon>
    </lineage>
</organism>
<evidence type="ECO:0000256" key="4">
    <source>
        <dbReference type="ARBA" id="ARBA00022839"/>
    </source>
</evidence>
<dbReference type="EMBL" id="CAXKWB010004682">
    <property type="protein sequence ID" value="CAL4074842.1"/>
    <property type="molecule type" value="Genomic_DNA"/>
</dbReference>
<evidence type="ECO:0000259" key="6">
    <source>
        <dbReference type="SMART" id="SM00479"/>
    </source>
</evidence>
<dbReference type="FunFam" id="3.30.420.10:FF:000003">
    <property type="entry name" value="Oligoribonuclease"/>
    <property type="match status" value="1"/>
</dbReference>
<dbReference type="GO" id="GO:0005739">
    <property type="term" value="C:mitochondrion"/>
    <property type="evidence" value="ECO:0007669"/>
    <property type="project" value="TreeGrafter"/>
</dbReference>
<dbReference type="NCBIfam" id="NF003765">
    <property type="entry name" value="PRK05359.1"/>
    <property type="match status" value="1"/>
</dbReference>
<name>A0AAV2QCH5_MEGNR</name>
<dbReference type="AlphaFoldDB" id="A0AAV2QCH5"/>
<dbReference type="SMART" id="SM00479">
    <property type="entry name" value="EXOIII"/>
    <property type="match status" value="1"/>
</dbReference>
<accession>A0AAV2QCH5</accession>
<keyword evidence="4" id="KW-0269">Exonuclease</keyword>
<evidence type="ECO:0000313" key="8">
    <source>
        <dbReference type="Proteomes" id="UP001497623"/>
    </source>
</evidence>
<dbReference type="Pfam" id="PF00929">
    <property type="entry name" value="RNase_T"/>
    <property type="match status" value="1"/>
</dbReference>
<dbReference type="InterPro" id="IPR036397">
    <property type="entry name" value="RNaseH_sf"/>
</dbReference>
<evidence type="ECO:0000256" key="3">
    <source>
        <dbReference type="ARBA" id="ARBA00022801"/>
    </source>
</evidence>
<proteinExistence type="inferred from homology"/>
<keyword evidence="2" id="KW-0540">Nuclease</keyword>
<protein>
    <recommendedName>
        <fullName evidence="5">Probable oligoribonuclease</fullName>
    </recommendedName>
</protein>
<evidence type="ECO:0000256" key="5">
    <source>
        <dbReference type="ARBA" id="ARBA00072681"/>
    </source>
</evidence>
<dbReference type="CDD" id="cd06135">
    <property type="entry name" value="Orn"/>
    <property type="match status" value="1"/>
</dbReference>
<evidence type="ECO:0000256" key="2">
    <source>
        <dbReference type="ARBA" id="ARBA00022722"/>
    </source>
</evidence>
<dbReference type="GO" id="GO:0003676">
    <property type="term" value="F:nucleic acid binding"/>
    <property type="evidence" value="ECO:0007669"/>
    <property type="project" value="InterPro"/>
</dbReference>
<comment type="caution">
    <text evidence="7">The sequence shown here is derived from an EMBL/GenBank/DDBJ whole genome shotgun (WGS) entry which is preliminary data.</text>
</comment>
<evidence type="ECO:0000313" key="7">
    <source>
        <dbReference type="EMBL" id="CAL4074842.1"/>
    </source>
</evidence>
<keyword evidence="3" id="KW-0378">Hydrolase</keyword>
<feature type="domain" description="Exonuclease" evidence="6">
    <location>
        <begin position="39"/>
        <end position="213"/>
    </location>
</feature>
<dbReference type="InterPro" id="IPR012337">
    <property type="entry name" value="RNaseH-like_sf"/>
</dbReference>
<dbReference type="SUPFAM" id="SSF53098">
    <property type="entry name" value="Ribonuclease H-like"/>
    <property type="match status" value="1"/>
</dbReference>
<dbReference type="InterPro" id="IPR022894">
    <property type="entry name" value="Oligoribonuclease"/>
</dbReference>
<gene>
    <name evidence="7" type="ORF">MNOR_LOCUS9619</name>
</gene>
<sequence>MLLNFLRSAVLPRHRNIWVHHYLLAGMSTPAKMPKMDERLVWVDLEMTGLDLSKEEIMEAAVLITDSELNKVADGPNLILKIEDSVLDNMGDWCKKHHGDSGLTASCRNSNISLAAAEEQILKFLQEHTEKGKAPLAGNSVHADKKFLDKYMPKVMEHLHYRIVDVSTVKELCRRWYPDEFSKAPKKQLTHRALDDIKESIEEMKYYRSAIFK</sequence>
<dbReference type="Proteomes" id="UP001497623">
    <property type="component" value="Unassembled WGS sequence"/>
</dbReference>
<dbReference type="GO" id="GO:0000175">
    <property type="term" value="F:3'-5'-RNA exonuclease activity"/>
    <property type="evidence" value="ECO:0007669"/>
    <property type="project" value="InterPro"/>
</dbReference>
<keyword evidence="8" id="KW-1185">Reference proteome</keyword>
<evidence type="ECO:0000256" key="1">
    <source>
        <dbReference type="ARBA" id="ARBA00009921"/>
    </source>
</evidence>
<comment type="similarity">
    <text evidence="1">Belongs to the oligoribonuclease family.</text>
</comment>
<dbReference type="PANTHER" id="PTHR11046">
    <property type="entry name" value="OLIGORIBONUCLEASE, MITOCHONDRIAL"/>
    <property type="match status" value="1"/>
</dbReference>
<dbReference type="PANTHER" id="PTHR11046:SF0">
    <property type="entry name" value="OLIGORIBONUCLEASE, MITOCHONDRIAL"/>
    <property type="match status" value="1"/>
</dbReference>